<protein>
    <submittedName>
        <fullName evidence="4">Uncharacterized protein</fullName>
    </submittedName>
</protein>
<dbReference type="Pfam" id="PF00232">
    <property type="entry name" value="Glyco_hydro_1"/>
    <property type="match status" value="1"/>
</dbReference>
<comment type="caution">
    <text evidence="4">The sequence shown here is derived from an EMBL/GenBank/DDBJ whole genome shotgun (WGS) entry which is preliminary data.</text>
</comment>
<accession>A0AA88UBS9</accession>
<keyword evidence="5" id="KW-1185">Reference proteome</keyword>
<name>A0AA88UBS9_9ASTE</name>
<dbReference type="Gene3D" id="3.20.20.80">
    <property type="entry name" value="Glycosidases"/>
    <property type="match status" value="1"/>
</dbReference>
<proteinExistence type="inferred from homology"/>
<dbReference type="PROSITE" id="PS00653">
    <property type="entry name" value="GLYCOSYL_HYDROL_F1_2"/>
    <property type="match status" value="1"/>
</dbReference>
<dbReference type="Proteomes" id="UP001187471">
    <property type="component" value="Unassembled WGS sequence"/>
</dbReference>
<keyword evidence="3" id="KW-0732">Signal</keyword>
<dbReference type="InterPro" id="IPR017853">
    <property type="entry name" value="GH"/>
</dbReference>
<evidence type="ECO:0000313" key="4">
    <source>
        <dbReference type="EMBL" id="KAK2978465.1"/>
    </source>
</evidence>
<evidence type="ECO:0000256" key="1">
    <source>
        <dbReference type="ARBA" id="ARBA00010838"/>
    </source>
</evidence>
<feature type="signal peptide" evidence="3">
    <location>
        <begin position="1"/>
        <end position="21"/>
    </location>
</feature>
<organism evidence="4 5">
    <name type="scientific">Escallonia rubra</name>
    <dbReference type="NCBI Taxonomy" id="112253"/>
    <lineage>
        <taxon>Eukaryota</taxon>
        <taxon>Viridiplantae</taxon>
        <taxon>Streptophyta</taxon>
        <taxon>Embryophyta</taxon>
        <taxon>Tracheophyta</taxon>
        <taxon>Spermatophyta</taxon>
        <taxon>Magnoliopsida</taxon>
        <taxon>eudicotyledons</taxon>
        <taxon>Gunneridae</taxon>
        <taxon>Pentapetalae</taxon>
        <taxon>asterids</taxon>
        <taxon>campanulids</taxon>
        <taxon>Escalloniales</taxon>
        <taxon>Escalloniaceae</taxon>
        <taxon>Escallonia</taxon>
    </lineage>
</organism>
<dbReference type="EMBL" id="JAVXUO010001870">
    <property type="protein sequence ID" value="KAK2978465.1"/>
    <property type="molecule type" value="Genomic_DNA"/>
</dbReference>
<gene>
    <name evidence="4" type="ORF">RJ640_003219</name>
</gene>
<dbReference type="InterPro" id="IPR001360">
    <property type="entry name" value="Glyco_hydro_1"/>
</dbReference>
<evidence type="ECO:0000256" key="3">
    <source>
        <dbReference type="SAM" id="SignalP"/>
    </source>
</evidence>
<sequence>MALRGLLLLTITACIVSITVAENIYSPFNRHDFPSDFIFGAASSAYQYEGAWKASDKGQSIWDTFTTKYPGITR</sequence>
<feature type="chain" id="PRO_5041715946" evidence="3">
    <location>
        <begin position="22"/>
        <end position="74"/>
    </location>
</feature>
<dbReference type="GO" id="GO:0005975">
    <property type="term" value="P:carbohydrate metabolic process"/>
    <property type="evidence" value="ECO:0007669"/>
    <property type="project" value="InterPro"/>
</dbReference>
<evidence type="ECO:0000256" key="2">
    <source>
        <dbReference type="ARBA" id="ARBA00022801"/>
    </source>
</evidence>
<evidence type="ECO:0000313" key="5">
    <source>
        <dbReference type="Proteomes" id="UP001187471"/>
    </source>
</evidence>
<dbReference type="InterPro" id="IPR033132">
    <property type="entry name" value="GH_1_N_CS"/>
</dbReference>
<reference evidence="4" key="1">
    <citation type="submission" date="2022-12" db="EMBL/GenBank/DDBJ databases">
        <title>Draft genome assemblies for two species of Escallonia (Escalloniales).</title>
        <authorList>
            <person name="Chanderbali A."/>
            <person name="Dervinis C."/>
            <person name="Anghel I."/>
            <person name="Soltis D."/>
            <person name="Soltis P."/>
            <person name="Zapata F."/>
        </authorList>
    </citation>
    <scope>NUCLEOTIDE SEQUENCE</scope>
    <source>
        <strain evidence="4">UCBG92.1500</strain>
        <tissue evidence="4">Leaf</tissue>
    </source>
</reference>
<dbReference type="GO" id="GO:0004553">
    <property type="term" value="F:hydrolase activity, hydrolyzing O-glycosyl compounds"/>
    <property type="evidence" value="ECO:0007669"/>
    <property type="project" value="InterPro"/>
</dbReference>
<keyword evidence="2" id="KW-0378">Hydrolase</keyword>
<dbReference type="SUPFAM" id="SSF51445">
    <property type="entry name" value="(Trans)glycosidases"/>
    <property type="match status" value="1"/>
</dbReference>
<comment type="similarity">
    <text evidence="1">Belongs to the glycosyl hydrolase 1 family.</text>
</comment>
<dbReference type="AlphaFoldDB" id="A0AA88UBS9"/>